<keyword evidence="3" id="KW-1185">Reference proteome</keyword>
<dbReference type="Proteomes" id="UP001596406">
    <property type="component" value="Unassembled WGS sequence"/>
</dbReference>
<protein>
    <submittedName>
        <fullName evidence="2">Uncharacterized protein</fullName>
    </submittedName>
</protein>
<accession>A0ABD5U5T5</accession>
<sequence length="61" mass="6728">MTPNEPPTDDPSDDDRRHFDGLADGCGCTEVWEHLSERRGEAATDAETDVGADREVVEPTR</sequence>
<reference evidence="2 3" key="1">
    <citation type="journal article" date="2019" name="Int. J. Syst. Evol. Microbiol.">
        <title>The Global Catalogue of Microorganisms (GCM) 10K type strain sequencing project: providing services to taxonomists for standard genome sequencing and annotation.</title>
        <authorList>
            <consortium name="The Broad Institute Genomics Platform"/>
            <consortium name="The Broad Institute Genome Sequencing Center for Infectious Disease"/>
            <person name="Wu L."/>
            <person name="Ma J."/>
        </authorList>
    </citation>
    <scope>NUCLEOTIDE SEQUENCE [LARGE SCALE GENOMIC DNA]</scope>
    <source>
        <strain evidence="2 3">PSRA2</strain>
    </source>
</reference>
<dbReference type="AlphaFoldDB" id="A0ABD5U5T5"/>
<feature type="region of interest" description="Disordered" evidence="1">
    <location>
        <begin position="37"/>
        <end position="61"/>
    </location>
</feature>
<dbReference type="RefSeq" id="WP_304449498.1">
    <property type="nucleotide sequence ID" value="NZ_JARRAH010000001.1"/>
</dbReference>
<evidence type="ECO:0000256" key="1">
    <source>
        <dbReference type="SAM" id="MobiDB-lite"/>
    </source>
</evidence>
<comment type="caution">
    <text evidence="2">The sequence shown here is derived from an EMBL/GenBank/DDBJ whole genome shotgun (WGS) entry which is preliminary data.</text>
</comment>
<organism evidence="2 3">
    <name type="scientific">Halomarina ordinaria</name>
    <dbReference type="NCBI Taxonomy" id="3033939"/>
    <lineage>
        <taxon>Archaea</taxon>
        <taxon>Methanobacteriati</taxon>
        <taxon>Methanobacteriota</taxon>
        <taxon>Stenosarchaea group</taxon>
        <taxon>Halobacteria</taxon>
        <taxon>Halobacteriales</taxon>
        <taxon>Natronomonadaceae</taxon>
        <taxon>Halomarina</taxon>
    </lineage>
</organism>
<evidence type="ECO:0000313" key="2">
    <source>
        <dbReference type="EMBL" id="MFC6835810.1"/>
    </source>
</evidence>
<gene>
    <name evidence="2" type="ORF">ACFQHK_04725</name>
</gene>
<name>A0ABD5U5T5_9EURY</name>
<proteinExistence type="predicted"/>
<feature type="compositionally biased region" description="Basic and acidic residues" evidence="1">
    <location>
        <begin position="51"/>
        <end position="61"/>
    </location>
</feature>
<evidence type="ECO:0000313" key="3">
    <source>
        <dbReference type="Proteomes" id="UP001596406"/>
    </source>
</evidence>
<feature type="region of interest" description="Disordered" evidence="1">
    <location>
        <begin position="1"/>
        <end position="21"/>
    </location>
</feature>
<dbReference type="EMBL" id="JBHSXM010000001">
    <property type="protein sequence ID" value="MFC6835810.1"/>
    <property type="molecule type" value="Genomic_DNA"/>
</dbReference>